<organism evidence="1 2">
    <name type="scientific">Grifola frondosa</name>
    <name type="common">Maitake</name>
    <name type="synonym">Polyporus frondosus</name>
    <dbReference type="NCBI Taxonomy" id="5627"/>
    <lineage>
        <taxon>Eukaryota</taxon>
        <taxon>Fungi</taxon>
        <taxon>Dikarya</taxon>
        <taxon>Basidiomycota</taxon>
        <taxon>Agaricomycotina</taxon>
        <taxon>Agaricomycetes</taxon>
        <taxon>Polyporales</taxon>
        <taxon>Grifolaceae</taxon>
        <taxon>Grifola</taxon>
    </lineage>
</organism>
<dbReference type="AlphaFoldDB" id="A0A1C7M359"/>
<protein>
    <submittedName>
        <fullName evidence="1">Uncharacterized protein</fullName>
    </submittedName>
</protein>
<accession>A0A1C7M359</accession>
<sequence length="276" mass="30941">MDLRLEQQWTSFAMTPRKWVTAANDYNARLESVNRSNGRSTIYKTPRALMEKLGAVEPEILSRFASSNFTSKGESEDFWHKHCHAVPALVKTEAGDKKKRKNHVCLRCKKLMWPGPEGSPINHKKSYCSDGVKQKPPKVEQKVNGVVETIIEELPEWPQPSGVFTHGTHFHPAAFLAMVRDMYTLLVAEGGNGGDRFMEYLAFADMLQKRTAVEPGMILFKLFNSLQLGSVSPELIVERDGMRYLRVNILYDNNDGVAESIHTDSVTGGDPAGMTV</sequence>
<evidence type="ECO:0000313" key="2">
    <source>
        <dbReference type="Proteomes" id="UP000092993"/>
    </source>
</evidence>
<proteinExistence type="predicted"/>
<dbReference type="OrthoDB" id="2745353at2759"/>
<name>A0A1C7M359_GRIFR</name>
<comment type="caution">
    <text evidence="1">The sequence shown here is derived from an EMBL/GenBank/DDBJ whole genome shotgun (WGS) entry which is preliminary data.</text>
</comment>
<dbReference type="EMBL" id="LUGG01000013">
    <property type="protein sequence ID" value="OBZ70866.1"/>
    <property type="molecule type" value="Genomic_DNA"/>
</dbReference>
<gene>
    <name evidence="1" type="ORF">A0H81_09129</name>
</gene>
<dbReference type="Proteomes" id="UP000092993">
    <property type="component" value="Unassembled WGS sequence"/>
</dbReference>
<reference evidence="1 2" key="1">
    <citation type="submission" date="2016-03" db="EMBL/GenBank/DDBJ databases">
        <title>Whole genome sequencing of Grifola frondosa 9006-11.</title>
        <authorList>
            <person name="Min B."/>
            <person name="Park H."/>
            <person name="Kim J.-G."/>
            <person name="Cho H."/>
            <person name="Oh Y.-L."/>
            <person name="Kong W.-S."/>
            <person name="Choi I.-G."/>
        </authorList>
    </citation>
    <scope>NUCLEOTIDE SEQUENCE [LARGE SCALE GENOMIC DNA]</scope>
    <source>
        <strain evidence="1 2">9006-11</strain>
    </source>
</reference>
<evidence type="ECO:0000313" key="1">
    <source>
        <dbReference type="EMBL" id="OBZ70866.1"/>
    </source>
</evidence>
<keyword evidence="2" id="KW-1185">Reference proteome</keyword>